<dbReference type="Pfam" id="PF07750">
    <property type="entry name" value="GcrA"/>
    <property type="match status" value="1"/>
</dbReference>
<sequence length="186" mass="19633">MSGVAFVWTGEKLEKAADLWKEGHSATEISSTLGVSRSSVLGIAGRRRDLFPARGVGTQPPSRKGTGQVKVAVTAKPIAPAKPRAPKPAAPKPEPKPAPKLPVFVQTIVDGRVTGGLAPKRNLNAFRLEHVEPVAFADLTSGQCKFPLVPFDDVAGPKSPCCGAAVDDLQSWCPAHQKLVFRARAA</sequence>
<dbReference type="RefSeq" id="WP_075614664.1">
    <property type="nucleotide sequence ID" value="NZ_JACIED010000001.1"/>
</dbReference>
<evidence type="ECO:0000313" key="3">
    <source>
        <dbReference type="EMBL" id="OLP48874.1"/>
    </source>
</evidence>
<feature type="compositionally biased region" description="Pro residues" evidence="1">
    <location>
        <begin position="86"/>
        <end position="99"/>
    </location>
</feature>
<dbReference type="OrthoDB" id="8377594at2"/>
<feature type="region of interest" description="Disordered" evidence="1">
    <location>
        <begin position="76"/>
        <end position="99"/>
    </location>
</feature>
<organism evidence="3 4">
    <name type="scientific">Allorhizobium taibaishanense</name>
    <dbReference type="NCBI Taxonomy" id="887144"/>
    <lineage>
        <taxon>Bacteria</taxon>
        <taxon>Pseudomonadati</taxon>
        <taxon>Pseudomonadota</taxon>
        <taxon>Alphaproteobacteria</taxon>
        <taxon>Hyphomicrobiales</taxon>
        <taxon>Rhizobiaceae</taxon>
        <taxon>Rhizobium/Agrobacterium group</taxon>
        <taxon>Allorhizobium</taxon>
    </lineage>
</organism>
<dbReference type="InterPro" id="IPR011681">
    <property type="entry name" value="GcrA"/>
</dbReference>
<evidence type="ECO:0008006" key="6">
    <source>
        <dbReference type="Google" id="ProtNLM"/>
    </source>
</evidence>
<name>A0A1Q9A2R7_9HYPH</name>
<dbReference type="EMBL" id="MKIN01000022">
    <property type="protein sequence ID" value="OLP48874.1"/>
    <property type="molecule type" value="Genomic_DNA"/>
</dbReference>
<dbReference type="EMBL" id="JACIED010000001">
    <property type="protein sequence ID" value="MBB4005826.1"/>
    <property type="molecule type" value="Genomic_DNA"/>
</dbReference>
<evidence type="ECO:0000313" key="4">
    <source>
        <dbReference type="Proteomes" id="UP000185598"/>
    </source>
</evidence>
<reference evidence="2 5" key="2">
    <citation type="submission" date="2020-08" db="EMBL/GenBank/DDBJ databases">
        <title>Genomic Encyclopedia of Type Strains, Phase IV (KMG-IV): sequencing the most valuable type-strain genomes for metagenomic binning, comparative biology and taxonomic classification.</title>
        <authorList>
            <person name="Goeker M."/>
        </authorList>
    </citation>
    <scope>NUCLEOTIDE SEQUENCE [LARGE SCALE GENOMIC DNA]</scope>
    <source>
        <strain evidence="2 5">DSM 100021</strain>
    </source>
</reference>
<evidence type="ECO:0000313" key="2">
    <source>
        <dbReference type="EMBL" id="MBB4005826.1"/>
    </source>
</evidence>
<comment type="caution">
    <text evidence="3">The sequence shown here is derived from an EMBL/GenBank/DDBJ whole genome shotgun (WGS) entry which is preliminary data.</text>
</comment>
<evidence type="ECO:0000313" key="5">
    <source>
        <dbReference type="Proteomes" id="UP000544107"/>
    </source>
</evidence>
<dbReference type="Proteomes" id="UP000544107">
    <property type="component" value="Unassembled WGS sequence"/>
</dbReference>
<reference evidence="3 4" key="1">
    <citation type="submission" date="2016-09" db="EMBL/GenBank/DDBJ databases">
        <title>Rhizobium oryziradicis sp. nov., isolated from the root of rice.</title>
        <authorList>
            <person name="Zhao J."/>
            <person name="Zhang X."/>
        </authorList>
    </citation>
    <scope>NUCLEOTIDE SEQUENCE [LARGE SCALE GENOMIC DNA]</scope>
    <source>
        <strain evidence="3 4">14971</strain>
    </source>
</reference>
<protein>
    <recommendedName>
        <fullName evidence="6">GcrA cell cycle regulator</fullName>
    </recommendedName>
</protein>
<accession>A0A1Q9A2R7</accession>
<dbReference type="STRING" id="887144.BJF91_17215"/>
<keyword evidence="4" id="KW-1185">Reference proteome</keyword>
<gene>
    <name evidence="3" type="ORF">BJF91_17215</name>
    <name evidence="2" type="ORF">GGQ71_000062</name>
</gene>
<dbReference type="Proteomes" id="UP000185598">
    <property type="component" value="Unassembled WGS sequence"/>
</dbReference>
<dbReference type="AlphaFoldDB" id="A0A1Q9A2R7"/>
<proteinExistence type="predicted"/>
<evidence type="ECO:0000256" key="1">
    <source>
        <dbReference type="SAM" id="MobiDB-lite"/>
    </source>
</evidence>